<evidence type="ECO:0000256" key="4">
    <source>
        <dbReference type="ARBA" id="ARBA00022679"/>
    </source>
</evidence>
<dbReference type="PANTHER" id="PTHR19376:SF32">
    <property type="entry name" value="DNA-DIRECTED RNA POLYMERASE III SUBUNIT RPC1"/>
    <property type="match status" value="1"/>
</dbReference>
<evidence type="ECO:0000256" key="7">
    <source>
        <dbReference type="ARBA" id="ARBA00022833"/>
    </source>
</evidence>
<evidence type="ECO:0000259" key="14">
    <source>
        <dbReference type="SMART" id="SM00663"/>
    </source>
</evidence>
<dbReference type="EC" id="2.7.7.6" evidence="13"/>
<name>A0A401H929_AERPX</name>
<feature type="domain" description="RNA polymerase N-terminal" evidence="14">
    <location>
        <begin position="219"/>
        <end position="525"/>
    </location>
</feature>
<dbReference type="InterPro" id="IPR007081">
    <property type="entry name" value="RNA_pol_Rpb1_5"/>
</dbReference>
<dbReference type="Gene3D" id="3.30.1490.180">
    <property type="entry name" value="RNA polymerase ii"/>
    <property type="match status" value="1"/>
</dbReference>
<dbReference type="InterPro" id="IPR044893">
    <property type="entry name" value="RNA_pol_Rpb1_clamp_domain"/>
</dbReference>
<keyword evidence="6" id="KW-0479">Metal-binding</keyword>
<evidence type="ECO:0000256" key="8">
    <source>
        <dbReference type="ARBA" id="ARBA00022842"/>
    </source>
</evidence>
<evidence type="ECO:0000256" key="13">
    <source>
        <dbReference type="RuleBase" id="RU004279"/>
    </source>
</evidence>
<dbReference type="NCBIfam" id="TIGR02390">
    <property type="entry name" value="RNA_pol_rpoA1"/>
    <property type="match status" value="1"/>
</dbReference>
<evidence type="ECO:0000256" key="5">
    <source>
        <dbReference type="ARBA" id="ARBA00022695"/>
    </source>
</evidence>
<keyword evidence="2 13" id="KW-0240">DNA-directed RNA polymerase</keyword>
<protein>
    <recommendedName>
        <fullName evidence="13">DNA-directed RNA polymerase subunit</fullName>
        <ecNumber evidence="13">2.7.7.6</ecNumber>
    </recommendedName>
</protein>
<dbReference type="InterPro" id="IPR038120">
    <property type="entry name" value="Rpb1_funnel_sf"/>
</dbReference>
<evidence type="ECO:0000256" key="10">
    <source>
        <dbReference type="ARBA" id="ARBA00023163"/>
    </source>
</evidence>
<dbReference type="InterPro" id="IPR007083">
    <property type="entry name" value="RNA_pol_Rpb1_4"/>
</dbReference>
<dbReference type="Pfam" id="PF05000">
    <property type="entry name" value="RNA_pol_Rpb1_4"/>
    <property type="match status" value="1"/>
</dbReference>
<dbReference type="Proteomes" id="UP000291213">
    <property type="component" value="Unassembled WGS sequence"/>
</dbReference>
<dbReference type="InterPro" id="IPR007066">
    <property type="entry name" value="RNA_pol_Rpb1_3"/>
</dbReference>
<comment type="function">
    <text evidence="13">DNA-dependent RNA polymerase catalyzes the transcription of DNA into RNA using the four ribonucleoside triphosphates as substrates.</text>
</comment>
<keyword evidence="4 13" id="KW-0808">Transferase</keyword>
<keyword evidence="10 13" id="KW-0804">Transcription</keyword>
<dbReference type="CDD" id="cd02582">
    <property type="entry name" value="RNAP_archeal_A"/>
    <property type="match status" value="1"/>
</dbReference>
<dbReference type="SMART" id="SM00663">
    <property type="entry name" value="RPOLA_N"/>
    <property type="match status" value="1"/>
</dbReference>
<dbReference type="Gene3D" id="2.60.40.2940">
    <property type="match status" value="1"/>
</dbReference>
<organism evidence="15 16">
    <name type="scientific">Aeropyrum pernix</name>
    <dbReference type="NCBI Taxonomy" id="56636"/>
    <lineage>
        <taxon>Archaea</taxon>
        <taxon>Thermoproteota</taxon>
        <taxon>Thermoprotei</taxon>
        <taxon>Desulfurococcales</taxon>
        <taxon>Desulfurococcaceae</taxon>
        <taxon>Aeropyrum</taxon>
    </lineage>
</organism>
<dbReference type="PANTHER" id="PTHR19376">
    <property type="entry name" value="DNA-DIRECTED RNA POLYMERASE"/>
    <property type="match status" value="1"/>
</dbReference>
<sequence>MSGVLGAMSLRLSEFRETNLLDKILFGVLSPHEIRQLAKVTVVRGDLYEADGTPVSGGLRDPHFGAIEPGERCPVCGNSREECPGHFGKIELARPVLIPHYTDYVYKILQATCRVCGRITLPEEKIKYYRLIFRRLRGKWPQLAKTFATMVVKEAAQATQCPHCGKPQYKVVYIRPFHFYEKKPEGDVKLTPSEIRERLEKTGSEIEILGVHPERSRPEWMVATVLIVPPLAVRPSITLETGLRSEDDLTHALAEIVRQNEKLRNVIVTNAPETLIEENWMVLQEMVAAYIDNELPGARRLTHRRKRYLKTLAQRLKGKDGRIRGNLSGKRVNYSARTVISPDPYISINEVGVPEEIAKTLTIAMRVTPYNLEEARRYVLNGPDKWPGALFVYKASERKKYDLRFFKDYEKLAESLEPGDVVERHLINGDIVLFNRQPSLHRMSIMGHIVRVMPGKTFRLNLLVCPPYNADFDGDEMNLHVPRLEEAQAEAREIMLVEKHILTPRYGGPIIGGRQDYVSGAYLLTVKTRLFTKEEVERLLSVAGYKGDLPEPAILKPEPLWTGKQLASIFLPEDLSFKGKSKTNAGDLACSDELCLHDSYIVIANGKLLEGVLDKKAIGAEEPNNLLHIIALEYGNSKARQLLDSFYRMFIRMLELRGLTISLHDIDLPDKAKQEIEELIREYKGRVYSIIEEYRKGTLEPIPGRSLEESLEIKIMEVLDELRKRVQEVASNNLDPFNDVFVMARTGARGSDVNISQMAAMLGQQAVRGKRIRRGLRNRVLAHFRENDIEPEAWGFVRSSFRKGLRPTEVFFHAAAGREGLVDTAVKTSQSGYMQRRLINALQDIVVTYDGTVRDLYGNLIQLKYGEDGVDPMKTYHGKPVDVKRIIQRVKAGKAKTV</sequence>
<evidence type="ECO:0000256" key="6">
    <source>
        <dbReference type="ARBA" id="ARBA00022723"/>
    </source>
</evidence>
<dbReference type="Gene3D" id="6.10.250.2940">
    <property type="match status" value="1"/>
</dbReference>
<dbReference type="GO" id="GO:0006351">
    <property type="term" value="P:DNA-templated transcription"/>
    <property type="evidence" value="ECO:0007669"/>
    <property type="project" value="InterPro"/>
</dbReference>
<accession>A0A401H929</accession>
<dbReference type="FunFam" id="2.40.40.20:FF:000019">
    <property type="entry name" value="DNA-directed RNA polymerase II subunit RPB1"/>
    <property type="match status" value="1"/>
</dbReference>
<keyword evidence="7" id="KW-0862">Zinc</keyword>
<keyword evidence="3" id="KW-0963">Cytoplasm</keyword>
<dbReference type="Pfam" id="PF04998">
    <property type="entry name" value="RNA_pol_Rpb1_5"/>
    <property type="match status" value="1"/>
</dbReference>
<dbReference type="GO" id="GO:0008270">
    <property type="term" value="F:zinc ion binding"/>
    <property type="evidence" value="ECO:0007669"/>
    <property type="project" value="InterPro"/>
</dbReference>
<dbReference type="SUPFAM" id="SSF64484">
    <property type="entry name" value="beta and beta-prime subunits of DNA dependent RNA-polymerase"/>
    <property type="match status" value="1"/>
</dbReference>
<dbReference type="InterPro" id="IPR007080">
    <property type="entry name" value="RNA_pol_Rpb1_1"/>
</dbReference>
<dbReference type="Gene3D" id="1.10.132.30">
    <property type="match status" value="1"/>
</dbReference>
<dbReference type="InterPro" id="IPR006592">
    <property type="entry name" value="RNA_pol_N"/>
</dbReference>
<dbReference type="EMBL" id="BDMD01000033">
    <property type="protein sequence ID" value="GBF08893.1"/>
    <property type="molecule type" value="Genomic_DNA"/>
</dbReference>
<comment type="similarity">
    <text evidence="1 13">Belongs to the RNA polymerase beta' chain family.</text>
</comment>
<dbReference type="Gene3D" id="4.10.860.120">
    <property type="entry name" value="RNA polymerase II, clamp domain"/>
    <property type="match status" value="1"/>
</dbReference>
<dbReference type="GO" id="GO:0000428">
    <property type="term" value="C:DNA-directed RNA polymerase complex"/>
    <property type="evidence" value="ECO:0007669"/>
    <property type="project" value="UniProtKB-KW"/>
</dbReference>
<keyword evidence="5 13" id="KW-0548">Nucleotidyltransferase</keyword>
<keyword evidence="9" id="KW-0238">DNA-binding</keyword>
<keyword evidence="8" id="KW-0460">Magnesium</keyword>
<dbReference type="AlphaFoldDB" id="A0A401H929"/>
<dbReference type="InterPro" id="IPR012758">
    <property type="entry name" value="RPO1N"/>
</dbReference>
<evidence type="ECO:0000256" key="12">
    <source>
        <dbReference type="ARBA" id="ARBA00053389"/>
    </source>
</evidence>
<dbReference type="Gene3D" id="4.10.320.40">
    <property type="match status" value="1"/>
</dbReference>
<dbReference type="Gene3D" id="2.40.40.20">
    <property type="match status" value="1"/>
</dbReference>
<evidence type="ECO:0000256" key="2">
    <source>
        <dbReference type="ARBA" id="ARBA00022478"/>
    </source>
</evidence>
<dbReference type="Gene3D" id="1.10.10.1950">
    <property type="match status" value="1"/>
</dbReference>
<reference evidence="15 16" key="1">
    <citation type="submission" date="2017-02" db="EMBL/GenBank/DDBJ databases">
        <title>isolation and characterization of a novel temperate virus Aeropyrum globular virus 1 infecting hyperthermophilic archaeon Aeropyrum.</title>
        <authorList>
            <person name="Yumiya M."/>
            <person name="Yoshida T."/>
            <person name="Sako Y."/>
        </authorList>
    </citation>
    <scope>NUCLEOTIDE SEQUENCE [LARGE SCALE GENOMIC DNA]</scope>
    <source>
        <strain evidence="15 16">YK1-12-2013</strain>
    </source>
</reference>
<dbReference type="GO" id="GO:0003899">
    <property type="term" value="F:DNA-directed RNA polymerase activity"/>
    <property type="evidence" value="ECO:0007669"/>
    <property type="project" value="UniProtKB-EC"/>
</dbReference>
<evidence type="ECO:0000256" key="11">
    <source>
        <dbReference type="ARBA" id="ARBA00048552"/>
    </source>
</evidence>
<dbReference type="NCBIfam" id="NF006336">
    <property type="entry name" value="PRK08566.1"/>
    <property type="match status" value="1"/>
</dbReference>
<comment type="caution">
    <text evidence="15">The sequence shown here is derived from an EMBL/GenBank/DDBJ whole genome shotgun (WGS) entry which is preliminary data.</text>
</comment>
<dbReference type="Pfam" id="PF00623">
    <property type="entry name" value="RNA_pol_Rpb1_2"/>
    <property type="match status" value="1"/>
</dbReference>
<evidence type="ECO:0000313" key="16">
    <source>
        <dbReference type="Proteomes" id="UP000291213"/>
    </source>
</evidence>
<dbReference type="Pfam" id="PF04997">
    <property type="entry name" value="RNA_pol_Rpb1_1"/>
    <property type="match status" value="1"/>
</dbReference>
<evidence type="ECO:0000256" key="1">
    <source>
        <dbReference type="ARBA" id="ARBA00006460"/>
    </source>
</evidence>
<dbReference type="Pfam" id="PF04983">
    <property type="entry name" value="RNA_pol_Rpb1_3"/>
    <property type="match status" value="1"/>
</dbReference>
<evidence type="ECO:0000256" key="3">
    <source>
        <dbReference type="ARBA" id="ARBA00022490"/>
    </source>
</evidence>
<dbReference type="InterPro" id="IPR000722">
    <property type="entry name" value="RNA_pol_asu"/>
</dbReference>
<dbReference type="Gene3D" id="6.20.50.80">
    <property type="match status" value="1"/>
</dbReference>
<gene>
    <name evidence="15" type="ORF">apy_06180</name>
</gene>
<evidence type="ECO:0000313" key="15">
    <source>
        <dbReference type="EMBL" id="GBF08893.1"/>
    </source>
</evidence>
<proteinExistence type="inferred from homology"/>
<comment type="catalytic activity">
    <reaction evidence="11 13">
        <text>RNA(n) + a ribonucleoside 5'-triphosphate = RNA(n+1) + diphosphate</text>
        <dbReference type="Rhea" id="RHEA:21248"/>
        <dbReference type="Rhea" id="RHEA-COMP:14527"/>
        <dbReference type="Rhea" id="RHEA-COMP:17342"/>
        <dbReference type="ChEBI" id="CHEBI:33019"/>
        <dbReference type="ChEBI" id="CHEBI:61557"/>
        <dbReference type="ChEBI" id="CHEBI:140395"/>
        <dbReference type="EC" id="2.7.7.6"/>
    </reaction>
</comment>
<dbReference type="InterPro" id="IPR045867">
    <property type="entry name" value="DNA-dir_RpoC_beta_prime"/>
</dbReference>
<evidence type="ECO:0000256" key="9">
    <source>
        <dbReference type="ARBA" id="ARBA00023125"/>
    </source>
</evidence>
<dbReference type="GO" id="GO:0003677">
    <property type="term" value="F:DNA binding"/>
    <property type="evidence" value="ECO:0007669"/>
    <property type="project" value="UniProtKB-KW"/>
</dbReference>
<comment type="function">
    <text evidence="12">DNA-dependent RNA polymerase (RNAP) catalyzes the transcription of DNA into RNA using the four ribonucleoside triphosphates as substrates. Forms the clamp head domain.</text>
</comment>